<dbReference type="NCBIfam" id="TIGR03696">
    <property type="entry name" value="Rhs_assc_core"/>
    <property type="match status" value="1"/>
</dbReference>
<dbReference type="EMBL" id="JBGLYH010000069">
    <property type="protein sequence ID" value="MEZ7198442.1"/>
    <property type="molecule type" value="Genomic_DNA"/>
</dbReference>
<dbReference type="Gene3D" id="2.180.10.10">
    <property type="entry name" value="RHS repeat-associated core"/>
    <property type="match status" value="1"/>
</dbReference>
<organism evidence="3 4">
    <name type="scientific">Pseudodesulfovibrio karagichevae</name>
    <dbReference type="NCBI Taxonomy" id="3239305"/>
    <lineage>
        <taxon>Bacteria</taxon>
        <taxon>Pseudomonadati</taxon>
        <taxon>Thermodesulfobacteriota</taxon>
        <taxon>Desulfovibrionia</taxon>
        <taxon>Desulfovibrionales</taxon>
        <taxon>Desulfovibrionaceae</taxon>
    </lineage>
</organism>
<dbReference type="Pfam" id="PF25023">
    <property type="entry name" value="TEN_YD-shell"/>
    <property type="match status" value="1"/>
</dbReference>
<gene>
    <name evidence="3" type="ORF">AB6M95_16955</name>
</gene>
<sequence length="477" mass="55016">MAAPYLCQLRRGPDGRIVEKIETVRGRKSAWTYAYDSGGRLTEAKLDGRLICQCWYDREGRRIRDYLPATAGANYREYQYTPDNRLMRAGGGQYSHDERGFRSIWSDKGVYTLYEYSPDYRLLKAEEEDRDKVFSFAHDEDGQRVAKYRNGQIVEAYQWLDFVRLAAFYDGHHQYEFAYRDGERTPFAMRRDDGVVAGLFYDQVGSLRVVADMDDNVIKEVLYDPFGGIIEDTNPDLRLPLGFAGGLHDRDLGFVRFGWRDYDVRTGRWTAPDPIGDKGGDPDWYGYCLGDPVNGNDPMGLASWLSDVIEENFEWETVRIWKAKENACEKCQALDGTIIPEGTDIDSMRPHPNCKCEAKKAREGVEFGDWVTTWEGPTLKYDYVVFSSNLTGAALSVQWSRKYAVLEERTKKKIRICDGERTVLEDQKEQRKRYAYEVRWNNGICWAGGGDPSECEYYLIKNPWTNETERYTPPPGP</sequence>
<evidence type="ECO:0000313" key="3">
    <source>
        <dbReference type="EMBL" id="MEZ7198442.1"/>
    </source>
</evidence>
<proteinExistence type="predicted"/>
<dbReference type="RefSeq" id="WP_371387931.1">
    <property type="nucleotide sequence ID" value="NZ_JBGLYH010000069.1"/>
</dbReference>
<name>A0ABV4K655_9BACT</name>
<comment type="caution">
    <text evidence="3">The sequence shown here is derived from an EMBL/GenBank/DDBJ whole genome shotgun (WGS) entry which is preliminary data.</text>
</comment>
<accession>A0ABV4K655</accession>
<dbReference type="PANTHER" id="PTHR32305">
    <property type="match status" value="1"/>
</dbReference>
<evidence type="ECO:0000256" key="1">
    <source>
        <dbReference type="ARBA" id="ARBA00022737"/>
    </source>
</evidence>
<keyword evidence="1" id="KW-0677">Repeat</keyword>
<evidence type="ECO:0000259" key="2">
    <source>
        <dbReference type="Pfam" id="PF25023"/>
    </source>
</evidence>
<dbReference type="InterPro" id="IPR050708">
    <property type="entry name" value="T6SS_VgrG/RHS"/>
</dbReference>
<dbReference type="InterPro" id="IPR022385">
    <property type="entry name" value="Rhs_assc_core"/>
</dbReference>
<dbReference type="InterPro" id="IPR056823">
    <property type="entry name" value="TEN-like_YD-shell"/>
</dbReference>
<feature type="domain" description="Teneurin-like YD-shell" evidence="2">
    <location>
        <begin position="14"/>
        <end position="273"/>
    </location>
</feature>
<evidence type="ECO:0000313" key="4">
    <source>
        <dbReference type="Proteomes" id="UP001568698"/>
    </source>
</evidence>
<dbReference type="PANTHER" id="PTHR32305:SF15">
    <property type="entry name" value="PROTEIN RHSA-RELATED"/>
    <property type="match status" value="1"/>
</dbReference>
<reference evidence="3 4" key="1">
    <citation type="submission" date="2024-08" db="EMBL/GenBank/DDBJ databases">
        <title>Sulfate-reducing bacteria isolated from formation water of the oil field in Kazakhstan and description of Pseudodesulfovibrio sp.</title>
        <authorList>
            <person name="Bidzhieva S.K."/>
            <person name="Tourova T.P."/>
            <person name="Grouzdev D.S."/>
            <person name="Beletsky A.V."/>
            <person name="Sokolova D.S."/>
            <person name="Samigullina S.R."/>
            <person name="Poltaraus A.B."/>
            <person name="Avtukh A.N."/>
            <person name="Tereshina V.M."/>
            <person name="Zhaparov N.S."/>
            <person name="Mardanov A.V."/>
            <person name="Nazina T.N."/>
        </authorList>
    </citation>
    <scope>NUCLEOTIDE SEQUENCE [LARGE SCALE GENOMIC DNA]</scope>
    <source>
        <strain evidence="3 4">9FUS</strain>
    </source>
</reference>
<dbReference type="Proteomes" id="UP001568698">
    <property type="component" value="Unassembled WGS sequence"/>
</dbReference>
<protein>
    <submittedName>
        <fullName evidence="3">RHS repeat domain-containing protein</fullName>
    </submittedName>
</protein>
<keyword evidence="4" id="KW-1185">Reference proteome</keyword>